<dbReference type="GO" id="GO:0008408">
    <property type="term" value="F:3'-5' exonuclease activity"/>
    <property type="evidence" value="ECO:0007669"/>
    <property type="project" value="TreeGrafter"/>
</dbReference>
<evidence type="ECO:0000313" key="8">
    <source>
        <dbReference type="Proteomes" id="UP000663829"/>
    </source>
</evidence>
<evidence type="ECO:0000313" key="7">
    <source>
        <dbReference type="EMBL" id="CAF4434897.1"/>
    </source>
</evidence>
<dbReference type="Gene3D" id="3.30.420.10">
    <property type="entry name" value="Ribonuclease H-like superfamily/Ribonuclease H"/>
    <property type="match status" value="1"/>
</dbReference>
<dbReference type="InterPro" id="IPR012337">
    <property type="entry name" value="RNaseH-like_sf"/>
</dbReference>
<keyword evidence="4" id="KW-0269">Exonuclease</keyword>
<gene>
    <name evidence="6" type="ORF">GPM918_LOCUS40423</name>
    <name evidence="7" type="ORF">SRO942_LOCUS41366</name>
</gene>
<evidence type="ECO:0000256" key="5">
    <source>
        <dbReference type="SAM" id="MobiDB-lite"/>
    </source>
</evidence>
<evidence type="ECO:0000256" key="1">
    <source>
        <dbReference type="ARBA" id="ARBA00022722"/>
    </source>
</evidence>
<organism evidence="6 8">
    <name type="scientific">Didymodactylos carnosus</name>
    <dbReference type="NCBI Taxonomy" id="1234261"/>
    <lineage>
        <taxon>Eukaryota</taxon>
        <taxon>Metazoa</taxon>
        <taxon>Spiralia</taxon>
        <taxon>Gnathifera</taxon>
        <taxon>Rotifera</taxon>
        <taxon>Eurotatoria</taxon>
        <taxon>Bdelloidea</taxon>
        <taxon>Philodinida</taxon>
        <taxon>Philodinidae</taxon>
        <taxon>Didymodactylos</taxon>
    </lineage>
</organism>
<dbReference type="SUPFAM" id="SSF53098">
    <property type="entry name" value="Ribonuclease H-like"/>
    <property type="match status" value="1"/>
</dbReference>
<keyword evidence="3" id="KW-0378">Hydrolase</keyword>
<sequence>MFAMDTESVLSNHHRRNKEGNKQNWPAIIQIEVRSQSMTDIRTKKRTVLLFQIFTSSKNEDYKIPAKMEGLLTKIFECDKQKLFTGNPEEEMISLKVHYSNELFQSGVLRNIYDIRRLYDHYQWYLEITDNIGTLLTLTLGASPVPGALIGPVTDGGASESFYESLSRNQNAWSLRQMVGDLFQLHLNKSLTCSNWSRDRLDANQIEYACYDVLSYSIFTTN</sequence>
<name>A0A815YIV6_9BILA</name>
<feature type="region of interest" description="Disordered" evidence="5">
    <location>
        <begin position="1"/>
        <end position="21"/>
    </location>
</feature>
<keyword evidence="8" id="KW-1185">Reference proteome</keyword>
<comment type="caution">
    <text evidence="6">The sequence shown here is derived from an EMBL/GenBank/DDBJ whole genome shotgun (WGS) entry which is preliminary data.</text>
</comment>
<dbReference type="PANTHER" id="PTHR13620:SF109">
    <property type="entry name" value="3'-5' EXONUCLEASE"/>
    <property type="match status" value="1"/>
</dbReference>
<reference evidence="6" key="1">
    <citation type="submission" date="2021-02" db="EMBL/GenBank/DDBJ databases">
        <authorList>
            <person name="Nowell W R."/>
        </authorList>
    </citation>
    <scope>NUCLEOTIDE SEQUENCE</scope>
</reference>
<evidence type="ECO:0000256" key="3">
    <source>
        <dbReference type="ARBA" id="ARBA00022801"/>
    </source>
</evidence>
<dbReference type="InterPro" id="IPR051132">
    <property type="entry name" value="3-5_Exonuclease_domain"/>
</dbReference>
<keyword evidence="1" id="KW-0540">Nuclease</keyword>
<protein>
    <recommendedName>
        <fullName evidence="9">3'-5' exonuclease domain-containing protein</fullName>
    </recommendedName>
</protein>
<dbReference type="InterPro" id="IPR036397">
    <property type="entry name" value="RNaseH_sf"/>
</dbReference>
<dbReference type="GO" id="GO:0046872">
    <property type="term" value="F:metal ion binding"/>
    <property type="evidence" value="ECO:0007669"/>
    <property type="project" value="UniProtKB-KW"/>
</dbReference>
<accession>A0A815YIV6</accession>
<evidence type="ECO:0000313" key="6">
    <source>
        <dbReference type="EMBL" id="CAF1571402.1"/>
    </source>
</evidence>
<evidence type="ECO:0000256" key="4">
    <source>
        <dbReference type="ARBA" id="ARBA00022839"/>
    </source>
</evidence>
<dbReference type="EMBL" id="CAJOBC010095748">
    <property type="protein sequence ID" value="CAF4434897.1"/>
    <property type="molecule type" value="Genomic_DNA"/>
</dbReference>
<keyword evidence="2" id="KW-0479">Metal-binding</keyword>
<proteinExistence type="predicted"/>
<dbReference type="AlphaFoldDB" id="A0A815YIV6"/>
<dbReference type="Proteomes" id="UP000681722">
    <property type="component" value="Unassembled WGS sequence"/>
</dbReference>
<evidence type="ECO:0008006" key="9">
    <source>
        <dbReference type="Google" id="ProtNLM"/>
    </source>
</evidence>
<dbReference type="GO" id="GO:0003676">
    <property type="term" value="F:nucleic acid binding"/>
    <property type="evidence" value="ECO:0007669"/>
    <property type="project" value="InterPro"/>
</dbReference>
<evidence type="ECO:0000256" key="2">
    <source>
        <dbReference type="ARBA" id="ARBA00022723"/>
    </source>
</evidence>
<dbReference type="Proteomes" id="UP000663829">
    <property type="component" value="Unassembled WGS sequence"/>
</dbReference>
<dbReference type="EMBL" id="CAJNOQ010029913">
    <property type="protein sequence ID" value="CAF1571402.1"/>
    <property type="molecule type" value="Genomic_DNA"/>
</dbReference>
<dbReference type="PANTHER" id="PTHR13620">
    <property type="entry name" value="3-5 EXONUCLEASE"/>
    <property type="match status" value="1"/>
</dbReference>